<reference evidence="1 2" key="1">
    <citation type="submission" date="2019-03" db="EMBL/GenBank/DDBJ databases">
        <title>Genomic Encyclopedia of Type Strains, Phase IV (KMG-IV): sequencing the most valuable type-strain genomes for metagenomic binning, comparative biology and taxonomic classification.</title>
        <authorList>
            <person name="Goeker M."/>
        </authorList>
    </citation>
    <scope>NUCLEOTIDE SEQUENCE [LARGE SCALE GENOMIC DNA]</scope>
    <source>
        <strain evidence="1 2">DSM 1837</strain>
    </source>
</reference>
<name>A0A4R2ND66_9BURK</name>
<keyword evidence="2" id="KW-1185">Reference proteome</keyword>
<gene>
    <name evidence="1" type="ORF">EV674_107114</name>
</gene>
<evidence type="ECO:0000313" key="1">
    <source>
        <dbReference type="EMBL" id="TCP19117.1"/>
    </source>
</evidence>
<dbReference type="Proteomes" id="UP000295182">
    <property type="component" value="Unassembled WGS sequence"/>
</dbReference>
<comment type="caution">
    <text evidence="1">The sequence shown here is derived from an EMBL/GenBank/DDBJ whole genome shotgun (WGS) entry which is preliminary data.</text>
</comment>
<organism evidence="1 2">
    <name type="scientific">Simplicispira metamorpha</name>
    <dbReference type="NCBI Taxonomy" id="80881"/>
    <lineage>
        <taxon>Bacteria</taxon>
        <taxon>Pseudomonadati</taxon>
        <taxon>Pseudomonadota</taxon>
        <taxon>Betaproteobacteria</taxon>
        <taxon>Burkholderiales</taxon>
        <taxon>Comamonadaceae</taxon>
        <taxon>Simplicispira</taxon>
    </lineage>
</organism>
<accession>A0A4R2ND66</accession>
<evidence type="ECO:0000313" key="2">
    <source>
        <dbReference type="Proteomes" id="UP000295182"/>
    </source>
</evidence>
<proteinExistence type="predicted"/>
<sequence>MTDFQKPEQSGQAAALPGTSMQHSLRAVFPGLCDEQIHGRIDGVIPMSKPEIEAVVASDWFKSLKKSQRAVFACGWFHWLERGSNQHKRVTKTTTPRFAAEAAQSLIAEVSHAA</sequence>
<dbReference type="RefSeq" id="WP_132750377.1">
    <property type="nucleotide sequence ID" value="NZ_SLXH01000007.1"/>
</dbReference>
<dbReference type="AlphaFoldDB" id="A0A4R2ND66"/>
<dbReference type="EMBL" id="SLXH01000007">
    <property type="protein sequence ID" value="TCP19117.1"/>
    <property type="molecule type" value="Genomic_DNA"/>
</dbReference>
<protein>
    <submittedName>
        <fullName evidence="1">Uncharacterized protein</fullName>
    </submittedName>
</protein>